<sequence>MTAHSAHNSVRDGSCADDRHAAALWERLSAAAPLRAAEPGDEVGGVAPAWVARPTSTQQVADLLAAAHATHAVSDGHPGAAAEPRSEAAALTVVARGIGAHQSFGNPPRRLDLVIETGGLDEIIEYAPHDLVLRVGAGVRLNALAGLLAEQGQRLAVDPPRRGTVAGTLAVGTAGPLRLSHGSPRDLVIGMTFVRADGVVAHSGGKVVKNVAGYDLAKLFAGSYGTLGVITELTFRLHPLPEASAWVGGLVDPAGVGPVISALTHSQSVPAAVEYDVPADGRASLWVQYEGTPVDLEARTAQALAILATDSLATDSLATDSGAQAQVADEAPFWWGDEPPGAALLKVTHVLGRGATLAAGLQIGAQEAGVQAAYRGSPLVGTGLVGVSDVGDGDDVGDSDDGGAAARFAAFVQGARARTAAAGGTLTVLSAPPAWRAAVDVWGPVPGLELMRALKDQFDPRGALAPGRFVGGI</sequence>
<dbReference type="SUPFAM" id="SSF56176">
    <property type="entry name" value="FAD-binding/transporter-associated domain-like"/>
    <property type="match status" value="1"/>
</dbReference>
<evidence type="ECO:0000313" key="5">
    <source>
        <dbReference type="Proteomes" id="UP000008366"/>
    </source>
</evidence>
<dbReference type="PANTHER" id="PTHR11748:SF103">
    <property type="entry name" value="GLYCOLATE OXIDASE SUBUNIT GLCE"/>
    <property type="match status" value="1"/>
</dbReference>
<dbReference type="SUPFAM" id="SSF55103">
    <property type="entry name" value="FAD-linked oxidases, C-terminal domain"/>
    <property type="match status" value="1"/>
</dbReference>
<dbReference type="InterPro" id="IPR016166">
    <property type="entry name" value="FAD-bd_PCMH"/>
</dbReference>
<comment type="caution">
    <text evidence="4">The sequence shown here is derived from an EMBL/GenBank/DDBJ whole genome shotgun (WGS) entry which is preliminary data.</text>
</comment>
<dbReference type="Proteomes" id="UP000008366">
    <property type="component" value="Unassembled WGS sequence"/>
</dbReference>
<organism evidence="4 5">
    <name type="scientific">Kineosphaera limosa NBRC 100340</name>
    <dbReference type="NCBI Taxonomy" id="1184609"/>
    <lineage>
        <taxon>Bacteria</taxon>
        <taxon>Bacillati</taxon>
        <taxon>Actinomycetota</taxon>
        <taxon>Actinomycetes</taxon>
        <taxon>Micrococcales</taxon>
        <taxon>Dermatophilaceae</taxon>
        <taxon>Kineosphaera</taxon>
    </lineage>
</organism>
<dbReference type="EMBL" id="BAHD01000022">
    <property type="protein sequence ID" value="GAB95530.1"/>
    <property type="molecule type" value="Genomic_DNA"/>
</dbReference>
<dbReference type="RefSeq" id="WP_006592062.1">
    <property type="nucleotide sequence ID" value="NZ_BAHD01000022.1"/>
</dbReference>
<dbReference type="eggNOG" id="COG0277">
    <property type="taxonomic scope" value="Bacteria"/>
</dbReference>
<dbReference type="PANTHER" id="PTHR11748">
    <property type="entry name" value="D-LACTATE DEHYDROGENASE"/>
    <property type="match status" value="1"/>
</dbReference>
<evidence type="ECO:0000256" key="1">
    <source>
        <dbReference type="ARBA" id="ARBA00022630"/>
    </source>
</evidence>
<dbReference type="InterPro" id="IPR036318">
    <property type="entry name" value="FAD-bd_PCMH-like_sf"/>
</dbReference>
<gene>
    <name evidence="4" type="ORF">KILIM_022_00140</name>
</gene>
<dbReference type="PROSITE" id="PS51387">
    <property type="entry name" value="FAD_PCMH"/>
    <property type="match status" value="1"/>
</dbReference>
<dbReference type="InterPro" id="IPR006094">
    <property type="entry name" value="Oxid_FAD_bind_N"/>
</dbReference>
<keyword evidence="1" id="KW-0285">Flavoprotein</keyword>
<evidence type="ECO:0000259" key="3">
    <source>
        <dbReference type="PROSITE" id="PS51387"/>
    </source>
</evidence>
<dbReference type="AlphaFoldDB" id="K6W8K3"/>
<name>K6W8K3_9MICO</name>
<keyword evidence="2" id="KW-0274">FAD</keyword>
<proteinExistence type="predicted"/>
<dbReference type="InterPro" id="IPR016164">
    <property type="entry name" value="FAD-linked_Oxase-like_C"/>
</dbReference>
<feature type="domain" description="FAD-binding PCMH-type" evidence="3">
    <location>
        <begin position="43"/>
        <end position="240"/>
    </location>
</feature>
<reference evidence="4 5" key="1">
    <citation type="submission" date="2012-08" db="EMBL/GenBank/DDBJ databases">
        <title>Whole genome shotgun sequence of Kineosphaera limosa NBRC 100340.</title>
        <authorList>
            <person name="Yoshida I."/>
            <person name="Isaki S."/>
            <person name="Hosoyama A."/>
            <person name="Tsuchikane K."/>
            <person name="Katsumata H."/>
            <person name="Ando Y."/>
            <person name="Ohji S."/>
            <person name="Hamada M."/>
            <person name="Tamura T."/>
            <person name="Yamazoe A."/>
            <person name="Yamazaki S."/>
            <person name="Fujita N."/>
        </authorList>
    </citation>
    <scope>NUCLEOTIDE SEQUENCE [LARGE SCALE GENOMIC DNA]</scope>
    <source>
        <strain evidence="4 5">NBRC 100340</strain>
    </source>
</reference>
<dbReference type="InterPro" id="IPR016169">
    <property type="entry name" value="FAD-bd_PCMH_sub2"/>
</dbReference>
<dbReference type="GO" id="GO:0003824">
    <property type="term" value="F:catalytic activity"/>
    <property type="evidence" value="ECO:0007669"/>
    <property type="project" value="InterPro"/>
</dbReference>
<dbReference type="Gene3D" id="3.30.465.10">
    <property type="match status" value="1"/>
</dbReference>
<accession>K6W8K3</accession>
<dbReference type="GO" id="GO:0071949">
    <property type="term" value="F:FAD binding"/>
    <property type="evidence" value="ECO:0007669"/>
    <property type="project" value="InterPro"/>
</dbReference>
<keyword evidence="5" id="KW-1185">Reference proteome</keyword>
<dbReference type="OrthoDB" id="9811557at2"/>
<evidence type="ECO:0000313" key="4">
    <source>
        <dbReference type="EMBL" id="GAB95530.1"/>
    </source>
</evidence>
<dbReference type="Pfam" id="PF01565">
    <property type="entry name" value="FAD_binding_4"/>
    <property type="match status" value="1"/>
</dbReference>
<dbReference type="STRING" id="1184609.KILIM_022_00140"/>
<protein>
    <submittedName>
        <fullName evidence="4">Putative FAD-linked oxidase</fullName>
    </submittedName>
</protein>
<evidence type="ECO:0000256" key="2">
    <source>
        <dbReference type="ARBA" id="ARBA00022827"/>
    </source>
</evidence>